<organism evidence="1">
    <name type="scientific">Sesamum angustifolium</name>
    <dbReference type="NCBI Taxonomy" id="2727405"/>
    <lineage>
        <taxon>Eukaryota</taxon>
        <taxon>Viridiplantae</taxon>
        <taxon>Streptophyta</taxon>
        <taxon>Embryophyta</taxon>
        <taxon>Tracheophyta</taxon>
        <taxon>Spermatophyta</taxon>
        <taxon>Magnoliopsida</taxon>
        <taxon>eudicotyledons</taxon>
        <taxon>Gunneridae</taxon>
        <taxon>Pentapetalae</taxon>
        <taxon>asterids</taxon>
        <taxon>lamiids</taxon>
        <taxon>Lamiales</taxon>
        <taxon>Pedaliaceae</taxon>
        <taxon>Sesamum</taxon>
    </lineage>
</organism>
<accession>A0AAW2IKX0</accession>
<gene>
    <name evidence="1" type="ORF">Sangu_2948600</name>
</gene>
<name>A0AAW2IKX0_9LAMI</name>
<dbReference type="EMBL" id="JACGWK010001814">
    <property type="protein sequence ID" value="KAL0282457.1"/>
    <property type="molecule type" value="Genomic_DNA"/>
</dbReference>
<proteinExistence type="predicted"/>
<evidence type="ECO:0000313" key="1">
    <source>
        <dbReference type="EMBL" id="KAL0282457.1"/>
    </source>
</evidence>
<reference evidence="1" key="1">
    <citation type="submission" date="2020-06" db="EMBL/GenBank/DDBJ databases">
        <authorList>
            <person name="Li T."/>
            <person name="Hu X."/>
            <person name="Zhang T."/>
            <person name="Song X."/>
            <person name="Zhang H."/>
            <person name="Dai N."/>
            <person name="Sheng W."/>
            <person name="Hou X."/>
            <person name="Wei L."/>
        </authorList>
    </citation>
    <scope>NUCLEOTIDE SEQUENCE</scope>
    <source>
        <strain evidence="1">G01</strain>
        <tissue evidence="1">Leaf</tissue>
    </source>
</reference>
<reference evidence="1" key="2">
    <citation type="journal article" date="2024" name="Plant">
        <title>Genomic evolution and insights into agronomic trait innovations of Sesamum species.</title>
        <authorList>
            <person name="Miao H."/>
            <person name="Wang L."/>
            <person name="Qu L."/>
            <person name="Liu H."/>
            <person name="Sun Y."/>
            <person name="Le M."/>
            <person name="Wang Q."/>
            <person name="Wei S."/>
            <person name="Zheng Y."/>
            <person name="Lin W."/>
            <person name="Duan Y."/>
            <person name="Cao H."/>
            <person name="Xiong S."/>
            <person name="Wang X."/>
            <person name="Wei L."/>
            <person name="Li C."/>
            <person name="Ma Q."/>
            <person name="Ju M."/>
            <person name="Zhao R."/>
            <person name="Li G."/>
            <person name="Mu C."/>
            <person name="Tian Q."/>
            <person name="Mei H."/>
            <person name="Zhang T."/>
            <person name="Gao T."/>
            <person name="Zhang H."/>
        </authorList>
    </citation>
    <scope>NUCLEOTIDE SEQUENCE</scope>
    <source>
        <strain evidence="1">G01</strain>
    </source>
</reference>
<comment type="caution">
    <text evidence="1">The sequence shown here is derived from an EMBL/GenBank/DDBJ whole genome shotgun (WGS) entry which is preliminary data.</text>
</comment>
<sequence>MAICALKPKKRKEDMKHLAIAKRDSTPSFSSLLKPDAIPKVQRRDNLGKLIVYEASG</sequence>
<protein>
    <submittedName>
        <fullName evidence="1">Uncharacterized protein</fullName>
    </submittedName>
</protein>
<dbReference type="AlphaFoldDB" id="A0AAW2IKX0"/>